<comment type="caution">
    <text evidence="1">The sequence shown here is derived from an EMBL/GenBank/DDBJ whole genome shotgun (WGS) entry which is preliminary data.</text>
</comment>
<protein>
    <submittedName>
        <fullName evidence="1">Uncharacterized protein</fullName>
    </submittedName>
</protein>
<sequence length="117" mass="13196">MKAYKLSILERVTNPYSNYSNPLKLIELHLPEGHLSPIALTPSTASQPQALEIGENSSQNQLSHVHKEQIQKLKQETMVSNPRPGTPILLELLQRKWEITKSLSAVNLSTSMVRKEQ</sequence>
<name>A0ABQ5AI73_9ASTR</name>
<accession>A0ABQ5AI73</accession>
<proteinExistence type="predicted"/>
<organism evidence="1 2">
    <name type="scientific">Tanacetum coccineum</name>
    <dbReference type="NCBI Taxonomy" id="301880"/>
    <lineage>
        <taxon>Eukaryota</taxon>
        <taxon>Viridiplantae</taxon>
        <taxon>Streptophyta</taxon>
        <taxon>Embryophyta</taxon>
        <taxon>Tracheophyta</taxon>
        <taxon>Spermatophyta</taxon>
        <taxon>Magnoliopsida</taxon>
        <taxon>eudicotyledons</taxon>
        <taxon>Gunneridae</taxon>
        <taxon>Pentapetalae</taxon>
        <taxon>asterids</taxon>
        <taxon>campanulids</taxon>
        <taxon>Asterales</taxon>
        <taxon>Asteraceae</taxon>
        <taxon>Asteroideae</taxon>
        <taxon>Anthemideae</taxon>
        <taxon>Anthemidinae</taxon>
        <taxon>Tanacetum</taxon>
    </lineage>
</organism>
<gene>
    <name evidence="1" type="ORF">Tco_0822052</name>
</gene>
<evidence type="ECO:0000313" key="1">
    <source>
        <dbReference type="EMBL" id="GJT00883.1"/>
    </source>
</evidence>
<dbReference type="EMBL" id="BQNB010012230">
    <property type="protein sequence ID" value="GJT00883.1"/>
    <property type="molecule type" value="Genomic_DNA"/>
</dbReference>
<dbReference type="Proteomes" id="UP001151760">
    <property type="component" value="Unassembled WGS sequence"/>
</dbReference>
<reference evidence="1" key="1">
    <citation type="journal article" date="2022" name="Int. J. Mol. Sci.">
        <title>Draft Genome of Tanacetum Coccineum: Genomic Comparison of Closely Related Tanacetum-Family Plants.</title>
        <authorList>
            <person name="Yamashiro T."/>
            <person name="Shiraishi A."/>
            <person name="Nakayama K."/>
            <person name="Satake H."/>
        </authorList>
    </citation>
    <scope>NUCLEOTIDE SEQUENCE</scope>
</reference>
<reference evidence="1" key="2">
    <citation type="submission" date="2022-01" db="EMBL/GenBank/DDBJ databases">
        <authorList>
            <person name="Yamashiro T."/>
            <person name="Shiraishi A."/>
            <person name="Satake H."/>
            <person name="Nakayama K."/>
        </authorList>
    </citation>
    <scope>NUCLEOTIDE SEQUENCE</scope>
</reference>
<evidence type="ECO:0000313" key="2">
    <source>
        <dbReference type="Proteomes" id="UP001151760"/>
    </source>
</evidence>
<keyword evidence="2" id="KW-1185">Reference proteome</keyword>